<sequence>MSNHKFFYHKNRKSHQAYQIHTVSCETYFI</sequence>
<protein>
    <submittedName>
        <fullName evidence="1">Uncharacterized protein</fullName>
    </submittedName>
</protein>
<evidence type="ECO:0000313" key="1">
    <source>
        <dbReference type="EMBL" id="JAH28018.1"/>
    </source>
</evidence>
<name>A0A0E9RI51_ANGAN</name>
<reference evidence="1" key="2">
    <citation type="journal article" date="2015" name="Fish Shellfish Immunol.">
        <title>Early steps in the European eel (Anguilla anguilla)-Vibrio vulnificus interaction in the gills: Role of the RtxA13 toxin.</title>
        <authorList>
            <person name="Callol A."/>
            <person name="Pajuelo D."/>
            <person name="Ebbesson L."/>
            <person name="Teles M."/>
            <person name="MacKenzie S."/>
            <person name="Amaro C."/>
        </authorList>
    </citation>
    <scope>NUCLEOTIDE SEQUENCE</scope>
</reference>
<reference evidence="1" key="1">
    <citation type="submission" date="2014-11" db="EMBL/GenBank/DDBJ databases">
        <authorList>
            <person name="Amaro Gonzalez C."/>
        </authorList>
    </citation>
    <scope>NUCLEOTIDE SEQUENCE</scope>
</reference>
<organism evidence="1">
    <name type="scientific">Anguilla anguilla</name>
    <name type="common">European freshwater eel</name>
    <name type="synonym">Muraena anguilla</name>
    <dbReference type="NCBI Taxonomy" id="7936"/>
    <lineage>
        <taxon>Eukaryota</taxon>
        <taxon>Metazoa</taxon>
        <taxon>Chordata</taxon>
        <taxon>Craniata</taxon>
        <taxon>Vertebrata</taxon>
        <taxon>Euteleostomi</taxon>
        <taxon>Actinopterygii</taxon>
        <taxon>Neopterygii</taxon>
        <taxon>Teleostei</taxon>
        <taxon>Anguilliformes</taxon>
        <taxon>Anguillidae</taxon>
        <taxon>Anguilla</taxon>
    </lineage>
</organism>
<dbReference type="AlphaFoldDB" id="A0A0E9RI51"/>
<accession>A0A0E9RI51</accession>
<proteinExistence type="predicted"/>
<dbReference type="EMBL" id="GBXM01080559">
    <property type="protein sequence ID" value="JAH28018.1"/>
    <property type="molecule type" value="Transcribed_RNA"/>
</dbReference>